<dbReference type="InterPro" id="IPR050250">
    <property type="entry name" value="Macrolide_Exporter_MacB"/>
</dbReference>
<evidence type="ECO:0000256" key="7">
    <source>
        <dbReference type="SAM" id="Phobius"/>
    </source>
</evidence>
<feature type="transmembrane region" description="Helical" evidence="7">
    <location>
        <begin position="374"/>
        <end position="395"/>
    </location>
</feature>
<feature type="domain" description="ABC3 transporter permease C-terminal" evidence="8">
    <location>
        <begin position="691"/>
        <end position="804"/>
    </location>
</feature>
<keyword evidence="4 7" id="KW-1133">Transmembrane helix</keyword>
<accession>A0ABW6TQJ8</accession>
<evidence type="ECO:0000256" key="5">
    <source>
        <dbReference type="ARBA" id="ARBA00023136"/>
    </source>
</evidence>
<evidence type="ECO:0000256" key="1">
    <source>
        <dbReference type="ARBA" id="ARBA00004651"/>
    </source>
</evidence>
<comment type="subcellular location">
    <subcellularLocation>
        <location evidence="1">Cell membrane</location>
        <topology evidence="1">Multi-pass membrane protein</topology>
    </subcellularLocation>
</comment>
<evidence type="ECO:0000256" key="3">
    <source>
        <dbReference type="ARBA" id="ARBA00022692"/>
    </source>
</evidence>
<dbReference type="PANTHER" id="PTHR30572">
    <property type="entry name" value="MEMBRANE COMPONENT OF TRANSPORTER-RELATED"/>
    <property type="match status" value="1"/>
</dbReference>
<reference evidence="9 10" key="1">
    <citation type="submission" date="2024-10" db="EMBL/GenBank/DDBJ databases">
        <title>The Natural Products Discovery Center: Release of the First 8490 Sequenced Strains for Exploring Actinobacteria Biosynthetic Diversity.</title>
        <authorList>
            <person name="Kalkreuter E."/>
            <person name="Kautsar S.A."/>
            <person name="Yang D."/>
            <person name="Bader C.D."/>
            <person name="Teijaro C.N."/>
            <person name="Fluegel L."/>
            <person name="Davis C.M."/>
            <person name="Simpson J.R."/>
            <person name="Lauterbach L."/>
            <person name="Steele A.D."/>
            <person name="Gui C."/>
            <person name="Meng S."/>
            <person name="Li G."/>
            <person name="Viehrig K."/>
            <person name="Ye F."/>
            <person name="Su P."/>
            <person name="Kiefer A.F."/>
            <person name="Nichols A."/>
            <person name="Cepeda A.J."/>
            <person name="Yan W."/>
            <person name="Fan B."/>
            <person name="Jiang Y."/>
            <person name="Adhikari A."/>
            <person name="Zheng C.-J."/>
            <person name="Schuster L."/>
            <person name="Cowan T.M."/>
            <person name="Smanski M.J."/>
            <person name="Chevrette M.G."/>
            <person name="De Carvalho L.P.S."/>
            <person name="Shen B."/>
        </authorList>
    </citation>
    <scope>NUCLEOTIDE SEQUENCE [LARGE SCALE GENOMIC DNA]</scope>
    <source>
        <strain evidence="9 10">NPDC001650</strain>
    </source>
</reference>
<keyword evidence="5 7" id="KW-0472">Membrane</keyword>
<dbReference type="Pfam" id="PF02687">
    <property type="entry name" value="FtsX"/>
    <property type="match status" value="2"/>
</dbReference>
<feature type="transmembrane region" description="Helical" evidence="7">
    <location>
        <begin position="691"/>
        <end position="714"/>
    </location>
</feature>
<evidence type="ECO:0000313" key="9">
    <source>
        <dbReference type="EMBL" id="MFF4214883.1"/>
    </source>
</evidence>
<feature type="transmembrane region" description="Helical" evidence="7">
    <location>
        <begin position="328"/>
        <end position="353"/>
    </location>
</feature>
<evidence type="ECO:0000313" key="10">
    <source>
        <dbReference type="Proteomes" id="UP001602123"/>
    </source>
</evidence>
<dbReference type="RefSeq" id="WP_388623078.1">
    <property type="nucleotide sequence ID" value="NZ_JBIAUT010000001.1"/>
</dbReference>
<evidence type="ECO:0000259" key="8">
    <source>
        <dbReference type="Pfam" id="PF02687"/>
    </source>
</evidence>
<dbReference type="Proteomes" id="UP001602123">
    <property type="component" value="Unassembled WGS sequence"/>
</dbReference>
<sequence length="817" mass="85215">MLSIAMATVRTRWVSFLGAFVALALGTAMIAMMALTLFATTGTPHSGPQRFGRADSVVVPADPRGDPAHRPAAVPARTVARIATDAEVTADRTFDVTHGGSAGVGHGWSVARFAPYRLAAGHAPTARDQVVIGGGSRSRLGRTMRISTPAGVGAYKVVGVTDEVWFEDAVFFTDTEAARISPPVNALVVTGNADVEDIRKAAGHGMLVLDGNDRVKADPDPSGGANALAGASSMAGTTMAIATSVAAFIVIATFAFVVDQRRRELALLRLVGGTPRQVRRMVLTESALVGAAAAAVGCVLGTVASGALNTWMIDHGVAPRWFEIGVNPFALLVAFLLGVASALAGAAAVALRASRVRPVEALRDAAANRRSMTVLRWLLGLGMLAGAVITGYALRDTPEIAVNPRKYGAVPLLFTGAFALLSPVVVRPIARLLTWPLTRFGAGPLLVRQNMLNARRRTVSTVVPVVVAVGLVATMLCVQVAGDRARVDQARQQTRADFVVTPQQGSAPALNDQTVQALRAVPGTTVTTVAPMRIYVSTLKGEVVDTLTGQAVPSRALGSVLTPRVIEGSLKNLGDDFLVIDERTAKSDNLTLGQHVYTWLPDGSRHPARIGAIIQTGLDGDATFLSAARAPAGTDVKHAWVTLRPGADIKDVRQRLAAALAHQPVEAGPAEAYFARVKNAHAQKTATAATVILGISVGYSLISVANTLIMAAAGRRRELAALNLAGGTRAQTLRMVGAEAVLAAAIGTVLALGAGAAVIATQRLSLERIVTSPRLTVPWPDIWHTAALCTVVATAAAVLSTWRTTQGRAIDVMGMRE</sequence>
<proteinExistence type="inferred from homology"/>
<dbReference type="PANTHER" id="PTHR30572:SF4">
    <property type="entry name" value="ABC TRANSPORTER PERMEASE YTRF"/>
    <property type="match status" value="1"/>
</dbReference>
<feature type="transmembrane region" description="Helical" evidence="7">
    <location>
        <begin position="458"/>
        <end position="482"/>
    </location>
</feature>
<comment type="similarity">
    <text evidence="6">Belongs to the ABC-4 integral membrane protein family.</text>
</comment>
<evidence type="ECO:0000256" key="2">
    <source>
        <dbReference type="ARBA" id="ARBA00022475"/>
    </source>
</evidence>
<evidence type="ECO:0000256" key="6">
    <source>
        <dbReference type="ARBA" id="ARBA00038076"/>
    </source>
</evidence>
<protein>
    <submittedName>
        <fullName evidence="9">FtsX-like permease family protein</fullName>
    </submittedName>
</protein>
<feature type="transmembrane region" description="Helical" evidence="7">
    <location>
        <begin position="735"/>
        <end position="762"/>
    </location>
</feature>
<name>A0ABW6TQJ8_9ACTN</name>
<comment type="caution">
    <text evidence="9">The sequence shown here is derived from an EMBL/GenBank/DDBJ whole genome shotgun (WGS) entry which is preliminary data.</text>
</comment>
<feature type="domain" description="ABC3 transporter permease C-terminal" evidence="8">
    <location>
        <begin position="239"/>
        <end position="356"/>
    </location>
</feature>
<keyword evidence="10" id="KW-1185">Reference proteome</keyword>
<keyword evidence="3 7" id="KW-0812">Transmembrane</keyword>
<feature type="transmembrane region" description="Helical" evidence="7">
    <location>
        <begin position="239"/>
        <end position="258"/>
    </location>
</feature>
<dbReference type="EMBL" id="JBIAUT010000001">
    <property type="protein sequence ID" value="MFF4214883.1"/>
    <property type="molecule type" value="Genomic_DNA"/>
</dbReference>
<organism evidence="9 10">
    <name type="scientific">Streptomyces nondiastaticus</name>
    <dbReference type="NCBI Taxonomy" id="3154512"/>
    <lineage>
        <taxon>Bacteria</taxon>
        <taxon>Bacillati</taxon>
        <taxon>Actinomycetota</taxon>
        <taxon>Actinomycetes</taxon>
        <taxon>Kitasatosporales</taxon>
        <taxon>Streptomycetaceae</taxon>
        <taxon>Streptomyces</taxon>
    </lineage>
</organism>
<feature type="transmembrane region" description="Helical" evidence="7">
    <location>
        <begin position="286"/>
        <end position="308"/>
    </location>
</feature>
<feature type="transmembrane region" description="Helical" evidence="7">
    <location>
        <begin position="782"/>
        <end position="802"/>
    </location>
</feature>
<feature type="transmembrane region" description="Helical" evidence="7">
    <location>
        <begin position="407"/>
        <end position="426"/>
    </location>
</feature>
<dbReference type="InterPro" id="IPR003838">
    <property type="entry name" value="ABC3_permease_C"/>
</dbReference>
<keyword evidence="2" id="KW-1003">Cell membrane</keyword>
<evidence type="ECO:0000256" key="4">
    <source>
        <dbReference type="ARBA" id="ARBA00022989"/>
    </source>
</evidence>
<gene>
    <name evidence="9" type="ORF">ACFYZM_01190</name>
</gene>